<dbReference type="EMBL" id="CP029829">
    <property type="protein sequence ID" value="AWU92879.1"/>
    <property type="molecule type" value="Genomic_DNA"/>
</dbReference>
<dbReference type="Proteomes" id="UP000249605">
    <property type="component" value="Chromosome"/>
</dbReference>
<keyword evidence="3" id="KW-1185">Reference proteome</keyword>
<dbReference type="Pfam" id="PF10592">
    <property type="entry name" value="AIPR"/>
    <property type="match status" value="1"/>
</dbReference>
<proteinExistence type="predicted"/>
<gene>
    <name evidence="2" type="ORF">DM194_00505</name>
</gene>
<evidence type="ECO:0000313" key="3">
    <source>
        <dbReference type="Proteomes" id="UP000249605"/>
    </source>
</evidence>
<feature type="domain" description="Abortive phage infection protein C-terminal" evidence="1">
    <location>
        <begin position="244"/>
        <end position="395"/>
    </location>
</feature>
<evidence type="ECO:0000313" key="2">
    <source>
        <dbReference type="EMBL" id="AWU92879.1"/>
    </source>
</evidence>
<sequence>MRVSMGVVQLRQIRNHLLERYVPYIDISDYEKRSQADQENAKLTRALSAFAIANEADLSPEVACTSVVDGYNDNGIDAIYYSAGEKVLYLCQSKWSNDGSGSLDEAGALKFVKGVLALLTPKFEDFNDKIRRRQAELDAAINNASRIVLISAHSGSDRLGDHANRVLSDCLSSLNDTGEVAVLLSLHQENLYTMVAEGGRGEPVNLAVQLFDWGATKNPYQAFYGQVAASDVAEWGVKHRHRIFFKNIRTFLGASTAVNEGIADSIKKSPQNFWYLNNGITALCSKIQKRAVGGNTRDAGTFDCEDVAIVNGAQTVGVITELSNISPEQLAQARVPIRLISLENCPEEFAMEVTRATNTQNRVDSRNFVALDPHQDRIRAELLVDGIEYEYRQGEGEPTGDRRFGLVDATVALACSRPEVDLAVQAKREISKLWEDMDRPPYRTMFNKGLRVRNKTGQERLVGAWQPLLFPTPCGRSSNR</sequence>
<reference evidence="2 3" key="1">
    <citation type="journal article" date="2019" name="Int. J. Syst. Evol. Microbiol.">
        <title>Azospirillum ramasamyi sp. nov., a novel diazotrophic bacterium isolated from fermented bovine products.</title>
        <authorList>
            <person name="Anandham R."/>
            <person name="Heo J."/>
            <person name="Krishnamoorthy R."/>
            <person name="SenthilKumar M."/>
            <person name="Gopal N.O."/>
            <person name="Kim S.J."/>
            <person name="Kwon S.W."/>
        </authorList>
    </citation>
    <scope>NUCLEOTIDE SEQUENCE [LARGE SCALE GENOMIC DNA]</scope>
    <source>
        <strain evidence="2 3">M2T2B2</strain>
    </source>
</reference>
<name>A0A2U9S5E7_9PROT</name>
<organism evidence="2 3">
    <name type="scientific">Azospirillum ramasamyi</name>
    <dbReference type="NCBI Taxonomy" id="682998"/>
    <lineage>
        <taxon>Bacteria</taxon>
        <taxon>Pseudomonadati</taxon>
        <taxon>Pseudomonadota</taxon>
        <taxon>Alphaproteobacteria</taxon>
        <taxon>Rhodospirillales</taxon>
        <taxon>Azospirillaceae</taxon>
        <taxon>Azospirillum</taxon>
    </lineage>
</organism>
<protein>
    <submittedName>
        <fullName evidence="2">Abortive phage infection protein</fullName>
    </submittedName>
</protein>
<dbReference type="KEGG" id="azm:DM194_00505"/>
<accession>A0A2U9S5E7</accession>
<dbReference type="InterPro" id="IPR018891">
    <property type="entry name" value="AIPR_C"/>
</dbReference>
<dbReference type="OrthoDB" id="9806213at2"/>
<evidence type="ECO:0000259" key="1">
    <source>
        <dbReference type="Pfam" id="PF10592"/>
    </source>
</evidence>
<dbReference type="AlphaFoldDB" id="A0A2U9S5E7"/>